<dbReference type="EMBL" id="JAVDXW010000001">
    <property type="protein sequence ID" value="MDR7300852.1"/>
    <property type="molecule type" value="Genomic_DNA"/>
</dbReference>
<dbReference type="SMART" id="SM00318">
    <property type="entry name" value="SNc"/>
    <property type="match status" value="1"/>
</dbReference>
<dbReference type="EC" id="3.1.31.1" evidence="4"/>
<accession>A0AAE4CMD2</accession>
<feature type="compositionally biased region" description="Polar residues" evidence="1">
    <location>
        <begin position="124"/>
        <end position="137"/>
    </location>
</feature>
<keyword evidence="2" id="KW-1133">Transmembrane helix</keyword>
<evidence type="ECO:0000259" key="3">
    <source>
        <dbReference type="PROSITE" id="PS50830"/>
    </source>
</evidence>
<feature type="compositionally biased region" description="Low complexity" evidence="1">
    <location>
        <begin position="140"/>
        <end position="149"/>
    </location>
</feature>
<evidence type="ECO:0000256" key="2">
    <source>
        <dbReference type="SAM" id="Phobius"/>
    </source>
</evidence>
<feature type="transmembrane region" description="Helical" evidence="2">
    <location>
        <begin position="54"/>
        <end position="76"/>
    </location>
</feature>
<feature type="domain" description="TNase-like" evidence="3">
    <location>
        <begin position="152"/>
        <end position="293"/>
    </location>
</feature>
<feature type="transmembrane region" description="Helical" evidence="2">
    <location>
        <begin position="88"/>
        <end position="107"/>
    </location>
</feature>
<dbReference type="AlphaFoldDB" id="A0AAE4CMD2"/>
<gene>
    <name evidence="4" type="ORF">JOF55_001033</name>
</gene>
<keyword evidence="5" id="KW-1185">Reference proteome</keyword>
<feature type="region of interest" description="Disordered" evidence="1">
    <location>
        <begin position="110"/>
        <end position="149"/>
    </location>
</feature>
<keyword evidence="2" id="KW-0472">Membrane</keyword>
<evidence type="ECO:0000313" key="4">
    <source>
        <dbReference type="EMBL" id="MDR7300852.1"/>
    </source>
</evidence>
<reference evidence="4" key="1">
    <citation type="submission" date="2023-07" db="EMBL/GenBank/DDBJ databases">
        <title>Sequencing the genomes of 1000 actinobacteria strains.</title>
        <authorList>
            <person name="Klenk H.-P."/>
        </authorList>
    </citation>
    <scope>NUCLEOTIDE SEQUENCE</scope>
    <source>
        <strain evidence="4">DSM 45977</strain>
    </source>
</reference>
<dbReference type="Pfam" id="PF00565">
    <property type="entry name" value="SNase"/>
    <property type="match status" value="1"/>
</dbReference>
<comment type="caution">
    <text evidence="4">The sequence shown here is derived from an EMBL/GenBank/DDBJ whole genome shotgun (WGS) entry which is preliminary data.</text>
</comment>
<dbReference type="Proteomes" id="UP001180845">
    <property type="component" value="Unassembled WGS sequence"/>
</dbReference>
<dbReference type="GO" id="GO:1990599">
    <property type="term" value="F:3' overhang single-stranded DNA endodeoxyribonuclease activity"/>
    <property type="evidence" value="ECO:0007669"/>
    <property type="project" value="UniProtKB-EC"/>
</dbReference>
<feature type="region of interest" description="Disordered" evidence="1">
    <location>
        <begin position="291"/>
        <end position="367"/>
    </location>
</feature>
<evidence type="ECO:0000313" key="5">
    <source>
        <dbReference type="Proteomes" id="UP001180845"/>
    </source>
</evidence>
<keyword evidence="4" id="KW-0378">Hydrolase</keyword>
<proteinExistence type="predicted"/>
<name>A0AAE4CMD2_9ACTN</name>
<sequence length="367" mass="39143">MTQIPVVVVLDPVPVSVAFPVVVIVGAPLRHASPEGSAYPEVSHRGGITEAMEALSALLGLVAFAVMVWAVVFAVRRIRRRRRGVIKGFLARLGMGIAVLIVAGAVAPPVPPSPPADQAQSAPSNTGSPSTTASRPPSMTPETPVPEGVPEEAQQAMVRRIVDGDTVELAALAAGTALAGTSPVEVRLLEIDTPETRDPSEPVQCYGREAAAHLTELIPVGSTVWVQRDEELKDQYDRYLLYLWNAEGTFVNLEMVRGGFAEAELYQPNDKYWDRISAAEVDARSAGENLWGVCAPRGQPESTSESEAEPEPQPEPRSKTDSGAGAYLFPPPPPDKDCSQVSANNFRVRPGDPHRFDSNGDGIGCEG</sequence>
<dbReference type="InterPro" id="IPR035437">
    <property type="entry name" value="SNase_OB-fold_sf"/>
</dbReference>
<keyword evidence="2" id="KW-0812">Transmembrane</keyword>
<evidence type="ECO:0000256" key="1">
    <source>
        <dbReference type="SAM" id="MobiDB-lite"/>
    </source>
</evidence>
<protein>
    <submittedName>
        <fullName evidence="4">Micrococcal nuclease</fullName>
        <ecNumber evidence="4">3.1.31.1</ecNumber>
    </submittedName>
</protein>
<dbReference type="PROSITE" id="PS50830">
    <property type="entry name" value="TNASE_3"/>
    <property type="match status" value="1"/>
</dbReference>
<dbReference type="Gene3D" id="2.40.50.90">
    <property type="match status" value="1"/>
</dbReference>
<organism evidence="4 5">
    <name type="scientific">Haloactinomyces albus</name>
    <dbReference type="NCBI Taxonomy" id="1352928"/>
    <lineage>
        <taxon>Bacteria</taxon>
        <taxon>Bacillati</taxon>
        <taxon>Actinomycetota</taxon>
        <taxon>Actinomycetes</taxon>
        <taxon>Actinopolysporales</taxon>
        <taxon>Actinopolysporaceae</taxon>
        <taxon>Haloactinomyces</taxon>
    </lineage>
</organism>
<dbReference type="SUPFAM" id="SSF50199">
    <property type="entry name" value="Staphylococcal nuclease"/>
    <property type="match status" value="1"/>
</dbReference>
<dbReference type="InterPro" id="IPR016071">
    <property type="entry name" value="Staphylococal_nuclease_OB-fold"/>
</dbReference>
<feature type="compositionally biased region" description="Basic and acidic residues" evidence="1">
    <location>
        <begin position="349"/>
        <end position="358"/>
    </location>
</feature>